<evidence type="ECO:0000256" key="1">
    <source>
        <dbReference type="ARBA" id="ARBA00023125"/>
    </source>
</evidence>
<accession>A0ABQ0YJQ0</accession>
<dbReference type="InterPro" id="IPR006166">
    <property type="entry name" value="ERCC4_domain"/>
</dbReference>
<dbReference type="Proteomes" id="UP000325466">
    <property type="component" value="Unassembled WGS sequence"/>
</dbReference>
<dbReference type="Gene3D" id="3.40.50.10130">
    <property type="match status" value="1"/>
</dbReference>
<evidence type="ECO:0000313" key="4">
    <source>
        <dbReference type="EMBL" id="GES36791.1"/>
    </source>
</evidence>
<keyword evidence="1" id="KW-0238">DNA-binding</keyword>
<protein>
    <submittedName>
        <fullName evidence="4">ERCC4-type nuclease</fullName>
    </submittedName>
</protein>
<dbReference type="InterPro" id="IPR055370">
    <property type="entry name" value="Lsr2_DNA-bd"/>
</dbReference>
<evidence type="ECO:0000256" key="2">
    <source>
        <dbReference type="SAM" id="MobiDB-lite"/>
    </source>
</evidence>
<dbReference type="InterPro" id="IPR011335">
    <property type="entry name" value="Restrct_endonuc-II-like"/>
</dbReference>
<feature type="region of interest" description="Disordered" evidence="2">
    <location>
        <begin position="281"/>
        <end position="307"/>
    </location>
</feature>
<dbReference type="RefSeq" id="WP_080688492.1">
    <property type="nucleotide sequence ID" value="NZ_BAAAYP010000020.1"/>
</dbReference>
<feature type="compositionally biased region" description="Low complexity" evidence="2">
    <location>
        <begin position="281"/>
        <end position="293"/>
    </location>
</feature>
<evidence type="ECO:0000313" key="5">
    <source>
        <dbReference type="Proteomes" id="UP000325466"/>
    </source>
</evidence>
<dbReference type="EMBL" id="BLAH01000076">
    <property type="protein sequence ID" value="GES36791.1"/>
    <property type="molecule type" value="Genomic_DNA"/>
</dbReference>
<evidence type="ECO:0000259" key="3">
    <source>
        <dbReference type="SMART" id="SM00891"/>
    </source>
</evidence>
<gene>
    <name evidence="4" type="ORF">RAJCM14343_2044</name>
</gene>
<reference evidence="4 5" key="1">
    <citation type="journal article" date="2018" name="Biodegradation">
        <title>1,4-Dioxane degradation characteristics of Rhodococcus aetherivorans JCM 14343.</title>
        <authorList>
            <person name="Inoue D."/>
            <person name="Tsunoda T."/>
            <person name="Yamamoto N."/>
            <person name="Ike M."/>
            <person name="Sei K."/>
        </authorList>
    </citation>
    <scope>NUCLEOTIDE SEQUENCE [LARGE SCALE GENOMIC DNA]</scope>
    <source>
        <strain evidence="4 5">JCM 14343</strain>
    </source>
</reference>
<dbReference type="InterPro" id="IPR036625">
    <property type="entry name" value="E3-bd_dom_sf"/>
</dbReference>
<dbReference type="Gene3D" id="4.10.320.10">
    <property type="entry name" value="E3-binding domain"/>
    <property type="match status" value="1"/>
</dbReference>
<sequence length="338" mass="37119">MEMVIAVNPEPASKLGYLLRVPLDGGLVFRTSGTWPRTKALYCHPVPIDEWPDDPEVVERVAVRSCARRGAAIDLVLDRGRENRSQIVYTTARGRDVVFWQSPRTRKQARPNVRTPTARAAGIAELPIVVDSHERYAYRFADQQVGLTKRALPCGDYGVFLEDRLVASVERKSVPDLVPSLTNGTLRYALAELAALPRAAIVVEDRYSAIFALERVRPATVADGLAELQVRWPNVPIVFCDNRALAEQWTYRYLAAAYVWAEAENTAIARIAAPRPVDAPAAESGDIAESASGAGEGAPPAPSTAEVRAWARAQGLPVPDRGRLRPDIWQAWSSAHPE</sequence>
<keyword evidence="5" id="KW-1185">Reference proteome</keyword>
<organism evidence="4 5">
    <name type="scientific">Rhodococcus aetherivorans</name>
    <dbReference type="NCBI Taxonomy" id="191292"/>
    <lineage>
        <taxon>Bacteria</taxon>
        <taxon>Bacillati</taxon>
        <taxon>Actinomycetota</taxon>
        <taxon>Actinomycetes</taxon>
        <taxon>Mycobacteriales</taxon>
        <taxon>Nocardiaceae</taxon>
        <taxon>Rhodococcus</taxon>
    </lineage>
</organism>
<proteinExistence type="predicted"/>
<dbReference type="SUPFAM" id="SSF52980">
    <property type="entry name" value="Restriction endonuclease-like"/>
    <property type="match status" value="1"/>
</dbReference>
<feature type="domain" description="ERCC4" evidence="3">
    <location>
        <begin position="127"/>
        <end position="207"/>
    </location>
</feature>
<name>A0ABQ0YJQ0_9NOCA</name>
<dbReference type="Pfam" id="PF23359">
    <property type="entry name" value="Lsr2_DNA-bd"/>
    <property type="match status" value="1"/>
</dbReference>
<dbReference type="SMART" id="SM00891">
    <property type="entry name" value="ERCC4"/>
    <property type="match status" value="1"/>
</dbReference>
<dbReference type="Pfam" id="PF02732">
    <property type="entry name" value="ERCC4"/>
    <property type="match status" value="1"/>
</dbReference>
<comment type="caution">
    <text evidence="4">The sequence shown here is derived from an EMBL/GenBank/DDBJ whole genome shotgun (WGS) entry which is preliminary data.</text>
</comment>